<name>A0AAV9X4X2_9PEZI</name>
<evidence type="ECO:0000313" key="3">
    <source>
        <dbReference type="Proteomes" id="UP001365542"/>
    </source>
</evidence>
<reference evidence="2 3" key="1">
    <citation type="submission" date="2019-10" db="EMBL/GenBank/DDBJ databases">
        <authorList>
            <person name="Palmer J.M."/>
        </authorList>
    </citation>
    <scope>NUCLEOTIDE SEQUENCE [LARGE SCALE GENOMIC DNA]</scope>
    <source>
        <strain evidence="2 3">TWF694</strain>
    </source>
</reference>
<proteinExistence type="predicted"/>
<evidence type="ECO:0000313" key="2">
    <source>
        <dbReference type="EMBL" id="KAK6537122.1"/>
    </source>
</evidence>
<comment type="caution">
    <text evidence="2">The sequence shown here is derived from an EMBL/GenBank/DDBJ whole genome shotgun (WGS) entry which is preliminary data.</text>
</comment>
<protein>
    <submittedName>
        <fullName evidence="2">Uncharacterized protein</fullName>
    </submittedName>
</protein>
<feature type="region of interest" description="Disordered" evidence="1">
    <location>
        <begin position="24"/>
        <end position="46"/>
    </location>
</feature>
<dbReference type="Proteomes" id="UP001365542">
    <property type="component" value="Unassembled WGS sequence"/>
</dbReference>
<gene>
    <name evidence="2" type="ORF">TWF694_011321</name>
</gene>
<accession>A0AAV9X4X2</accession>
<dbReference type="AlphaFoldDB" id="A0AAV9X4X2"/>
<keyword evidence="3" id="KW-1185">Reference proteome</keyword>
<dbReference type="EMBL" id="JAVHJO010000009">
    <property type="protein sequence ID" value="KAK6537122.1"/>
    <property type="molecule type" value="Genomic_DNA"/>
</dbReference>
<sequence length="209" mass="23095">MGRNVRVNRINNPSKQKVTYTLTEQSDGRVTKTQRQISLNPGDKDLNDSDAWHPYSELFRDTIPEQGSGTKMEIKVGSYPAVDLYIADKQVVWAAPSINDTEGGSGPVTKFLCVPDGDYEVFLLDYGARGLWPVFVKMNQINSGVGPKEVYLAIVHSLAQVTGDVGGNYTKNPVSAIDIGPVTNMRRRGARDLMPRTQIAFKSWTLSKC</sequence>
<evidence type="ECO:0000256" key="1">
    <source>
        <dbReference type="SAM" id="MobiDB-lite"/>
    </source>
</evidence>
<organism evidence="2 3">
    <name type="scientific">Orbilia ellipsospora</name>
    <dbReference type="NCBI Taxonomy" id="2528407"/>
    <lineage>
        <taxon>Eukaryota</taxon>
        <taxon>Fungi</taxon>
        <taxon>Dikarya</taxon>
        <taxon>Ascomycota</taxon>
        <taxon>Pezizomycotina</taxon>
        <taxon>Orbiliomycetes</taxon>
        <taxon>Orbiliales</taxon>
        <taxon>Orbiliaceae</taxon>
        <taxon>Orbilia</taxon>
    </lineage>
</organism>